<reference evidence="1 2" key="1">
    <citation type="submission" date="2020-01" db="EMBL/GenBank/DDBJ databases">
        <title>Identification and distribution of gene clusters putatively required for synthesis of sphingolipid metabolism inhibitors in phylogenetically diverse species of the filamentous fungus Fusarium.</title>
        <authorList>
            <person name="Kim H.-S."/>
            <person name="Busman M."/>
            <person name="Brown D.W."/>
            <person name="Divon H."/>
            <person name="Uhlig S."/>
            <person name="Proctor R.H."/>
        </authorList>
    </citation>
    <scope>NUCLEOTIDE SEQUENCE [LARGE SCALE GENOMIC DNA]</scope>
    <source>
        <strain evidence="1 2">NRRL 20459</strain>
    </source>
</reference>
<keyword evidence="2" id="KW-1185">Reference proteome</keyword>
<accession>A0A8H4LIH0</accession>
<name>A0A8H4LIH0_9HYPO</name>
<protein>
    <submittedName>
        <fullName evidence="1">Uncharacterized protein</fullName>
    </submittedName>
</protein>
<dbReference type="AlphaFoldDB" id="A0A8H4LIH0"/>
<proteinExistence type="predicted"/>
<sequence>MTNNLVLMVVTLPDATPRRVSGHRPIDVVKPLLTRRSTPGRRAIWRLQLEEAAKQLDHSTSRATPATPVPFAPSEPVVVLESVHGPLDRPTRRNGLAAELLGACAWPAGNIAVDELARRQCSTMGVLLWLTAAQSTEYLDL</sequence>
<comment type="caution">
    <text evidence="1">The sequence shown here is derived from an EMBL/GenBank/DDBJ whole genome shotgun (WGS) entry which is preliminary data.</text>
</comment>
<organism evidence="1 2">
    <name type="scientific">Fusarium albosuccineum</name>
    <dbReference type="NCBI Taxonomy" id="1237068"/>
    <lineage>
        <taxon>Eukaryota</taxon>
        <taxon>Fungi</taxon>
        <taxon>Dikarya</taxon>
        <taxon>Ascomycota</taxon>
        <taxon>Pezizomycotina</taxon>
        <taxon>Sordariomycetes</taxon>
        <taxon>Hypocreomycetidae</taxon>
        <taxon>Hypocreales</taxon>
        <taxon>Nectriaceae</taxon>
        <taxon>Fusarium</taxon>
        <taxon>Fusarium decemcellulare species complex</taxon>
    </lineage>
</organism>
<gene>
    <name evidence="1" type="ORF">FALBO_5038</name>
</gene>
<dbReference type="EMBL" id="JAADYS010000658">
    <property type="protein sequence ID" value="KAF4468084.1"/>
    <property type="molecule type" value="Genomic_DNA"/>
</dbReference>
<dbReference type="Proteomes" id="UP000554235">
    <property type="component" value="Unassembled WGS sequence"/>
</dbReference>
<evidence type="ECO:0000313" key="2">
    <source>
        <dbReference type="Proteomes" id="UP000554235"/>
    </source>
</evidence>
<evidence type="ECO:0000313" key="1">
    <source>
        <dbReference type="EMBL" id="KAF4468084.1"/>
    </source>
</evidence>